<dbReference type="SUPFAM" id="SSF51197">
    <property type="entry name" value="Clavaminate synthase-like"/>
    <property type="match status" value="1"/>
</dbReference>
<keyword evidence="4" id="KW-0560">Oxidoreductase</keyword>
<accession>V4AIM8</accession>
<dbReference type="AlphaFoldDB" id="V4AIM8"/>
<comment type="catalytic activity">
    <reaction evidence="8">
        <text>N(6),N(6)-dimethyl-L-lysyl(9)-[histone H3] + 2 2-oxoglutarate + 2 O2 = L-lysyl(9)-[histone H3] + 2 formaldehyde + 2 succinate + 2 CO2</text>
        <dbReference type="Rhea" id="RHEA:60188"/>
        <dbReference type="Rhea" id="RHEA-COMP:15541"/>
        <dbReference type="Rhea" id="RHEA-COMP:15546"/>
        <dbReference type="ChEBI" id="CHEBI:15379"/>
        <dbReference type="ChEBI" id="CHEBI:16526"/>
        <dbReference type="ChEBI" id="CHEBI:16810"/>
        <dbReference type="ChEBI" id="CHEBI:16842"/>
        <dbReference type="ChEBI" id="CHEBI:29969"/>
        <dbReference type="ChEBI" id="CHEBI:30031"/>
        <dbReference type="ChEBI" id="CHEBI:61976"/>
        <dbReference type="EC" id="1.14.11.65"/>
    </reaction>
</comment>
<name>V4AIM8_LOTGI</name>
<evidence type="ECO:0000313" key="11">
    <source>
        <dbReference type="EMBL" id="ESO96842.1"/>
    </source>
</evidence>
<dbReference type="PROSITE" id="PS51184">
    <property type="entry name" value="JMJC"/>
    <property type="match status" value="1"/>
</dbReference>
<keyword evidence="3" id="KW-0479">Metal-binding</keyword>
<reference evidence="11 12" key="1">
    <citation type="journal article" date="2013" name="Nature">
        <title>Insights into bilaterian evolution from three spiralian genomes.</title>
        <authorList>
            <person name="Simakov O."/>
            <person name="Marletaz F."/>
            <person name="Cho S.J."/>
            <person name="Edsinger-Gonzales E."/>
            <person name="Havlak P."/>
            <person name="Hellsten U."/>
            <person name="Kuo D.H."/>
            <person name="Larsson T."/>
            <person name="Lv J."/>
            <person name="Arendt D."/>
            <person name="Savage R."/>
            <person name="Osoegawa K."/>
            <person name="de Jong P."/>
            <person name="Grimwood J."/>
            <person name="Chapman J.A."/>
            <person name="Shapiro H."/>
            <person name="Aerts A."/>
            <person name="Otillar R.P."/>
            <person name="Terry A.Y."/>
            <person name="Boore J.L."/>
            <person name="Grigoriev I.V."/>
            <person name="Lindberg D.R."/>
            <person name="Seaver E.C."/>
            <person name="Weisblat D.A."/>
            <person name="Putnam N.H."/>
            <person name="Rokhsar D.S."/>
        </authorList>
    </citation>
    <scope>NUCLEOTIDE SEQUENCE [LARGE SCALE GENOMIC DNA]</scope>
</reference>
<dbReference type="PANTHER" id="PTHR12549:SF38">
    <property type="entry name" value="JMJC DOMAIN-CONTAINING HISTONE DEMETHYLASE 2, ISOFORM A"/>
    <property type="match status" value="1"/>
</dbReference>
<dbReference type="RefSeq" id="XP_009052341.1">
    <property type="nucleotide sequence ID" value="XM_009054093.1"/>
</dbReference>
<evidence type="ECO:0000313" key="12">
    <source>
        <dbReference type="Proteomes" id="UP000030746"/>
    </source>
</evidence>
<keyword evidence="6" id="KW-0539">Nucleus</keyword>
<dbReference type="GO" id="GO:0006357">
    <property type="term" value="P:regulation of transcription by RNA polymerase II"/>
    <property type="evidence" value="ECO:0007669"/>
    <property type="project" value="TreeGrafter"/>
</dbReference>
<dbReference type="GeneID" id="20246493"/>
<gene>
    <name evidence="11" type="ORF">LOTGIDRAFT_214375</name>
</gene>
<dbReference type="OrthoDB" id="1667110at2759"/>
<dbReference type="SMART" id="SM00558">
    <property type="entry name" value="JmjC"/>
    <property type="match status" value="1"/>
</dbReference>
<keyword evidence="5" id="KW-0408">Iron</keyword>
<dbReference type="EMBL" id="KB201362">
    <property type="protein sequence ID" value="ESO96842.1"/>
    <property type="molecule type" value="Genomic_DNA"/>
</dbReference>
<feature type="region of interest" description="Disordered" evidence="9">
    <location>
        <begin position="231"/>
        <end position="259"/>
    </location>
</feature>
<dbReference type="Pfam" id="PF02373">
    <property type="entry name" value="JmjC"/>
    <property type="match status" value="1"/>
</dbReference>
<evidence type="ECO:0000256" key="8">
    <source>
        <dbReference type="ARBA" id="ARBA00047648"/>
    </source>
</evidence>
<feature type="domain" description="JmjC" evidence="10">
    <location>
        <begin position="456"/>
        <end position="663"/>
    </location>
</feature>
<evidence type="ECO:0000256" key="7">
    <source>
        <dbReference type="ARBA" id="ARBA00038951"/>
    </source>
</evidence>
<dbReference type="Gene3D" id="2.60.120.650">
    <property type="entry name" value="Cupin"/>
    <property type="match status" value="1"/>
</dbReference>
<dbReference type="Proteomes" id="UP000030746">
    <property type="component" value="Unassembled WGS sequence"/>
</dbReference>
<dbReference type="CTD" id="20246493"/>
<dbReference type="GO" id="GO:0003712">
    <property type="term" value="F:transcription coregulator activity"/>
    <property type="evidence" value="ECO:0007669"/>
    <property type="project" value="TreeGrafter"/>
</dbReference>
<proteinExistence type="predicted"/>
<dbReference type="GO" id="GO:0031490">
    <property type="term" value="F:chromatin DNA binding"/>
    <property type="evidence" value="ECO:0007669"/>
    <property type="project" value="TreeGrafter"/>
</dbReference>
<dbReference type="OMA" id="RAMTLAH"/>
<keyword evidence="12" id="KW-1185">Reference proteome</keyword>
<dbReference type="KEGG" id="lgi:LOTGIDRAFT_214375"/>
<dbReference type="GO" id="GO:0046872">
    <property type="term" value="F:metal ion binding"/>
    <property type="evidence" value="ECO:0007669"/>
    <property type="project" value="UniProtKB-KW"/>
</dbReference>
<evidence type="ECO:0000259" key="10">
    <source>
        <dbReference type="PROSITE" id="PS51184"/>
    </source>
</evidence>
<protein>
    <recommendedName>
        <fullName evidence="7">[histone H3]-dimethyl-L-lysine(9) demethylase</fullName>
        <ecNumber evidence="7">1.14.11.65</ecNumber>
    </recommendedName>
</protein>
<evidence type="ECO:0000256" key="5">
    <source>
        <dbReference type="ARBA" id="ARBA00023004"/>
    </source>
</evidence>
<dbReference type="PANTHER" id="PTHR12549">
    <property type="entry name" value="JMJC DOMAIN-CONTAINING HISTONE DEMETHYLATION PROTEIN"/>
    <property type="match status" value="1"/>
</dbReference>
<dbReference type="EC" id="1.14.11.65" evidence="7"/>
<comment type="subcellular location">
    <subcellularLocation>
        <location evidence="2">Nucleus</location>
    </subcellularLocation>
</comment>
<evidence type="ECO:0000256" key="6">
    <source>
        <dbReference type="ARBA" id="ARBA00023242"/>
    </source>
</evidence>
<dbReference type="GO" id="GO:0000118">
    <property type="term" value="C:histone deacetylase complex"/>
    <property type="evidence" value="ECO:0007669"/>
    <property type="project" value="TreeGrafter"/>
</dbReference>
<dbReference type="HOGENOM" id="CLU_004659_0_0_1"/>
<comment type="cofactor">
    <cofactor evidence="1">
        <name>Fe(2+)</name>
        <dbReference type="ChEBI" id="CHEBI:29033"/>
    </cofactor>
</comment>
<evidence type="ECO:0000256" key="1">
    <source>
        <dbReference type="ARBA" id="ARBA00001954"/>
    </source>
</evidence>
<dbReference type="GO" id="GO:0140683">
    <property type="term" value="F:histone H3K9me/H3K9me2 demethylase activity"/>
    <property type="evidence" value="ECO:0007669"/>
    <property type="project" value="UniProtKB-EC"/>
</dbReference>
<sequence length="701" mass="79063">MKCRECKMSATQLSKKQPNIFCRFYAFRRLKYNLKGSVSIYGFSELSDADPDDIEPWLPRTPAPKLDIETSKFIISKVGDRFCELVEQEKESMSLVGKNGKIAWKRAVQGVREMCDVCDTTLFNMHWVCSKCGFVVCLDCYKAKLKSADDINTALIISDDDRWLTCSSNKGAHEPEKMMLTQIIPSDALWELGRLIHVIRGKWSIPETCPCDITSSPLSLLADVAFLDSEGSRDKTDSKKSLDKSAMSPSVDTDSDKKLQPSCSTLRELLTKTAGKAKVPNDKKNTKPKTSGSTLDDIIQSVVEKNFHNLTETSVLYPDVPHSWLCDGKLLRLHDPQHKGNLKIFQDQWRRGQPVLVSGTNKNINSNLWKPESFCKEFGQFDNDLVNCLTGDVIVGHPMSDFWEGFESLENRPTDDEDEPMLLKLKDWPPGDDFSDILPTRFQDLMKALPLPDYTLRQGKLNLASRLPDFLVRPDLGPKMYNAYGSAKFPSQATTNLHLDISDAVNIMVYVGVPNDGEGGRKAHEQAALKAIDDADCDSITKRRVREVHEVPGALWQIYDAGDADKIRDFLNKVAKETGEIIEPDHDAIHDQSWYLDEKLRERLAREYGVHGYTIVQCLGDAIFIPAGAPHQVRNLHSCVKVAEDFVAPEHLNHCFHLTQEFRQLSDTHSNHEDKLQVKNIIYHAVKDAVAVLRDANPEDD</sequence>
<dbReference type="FunFam" id="2.60.120.650:FF:000004">
    <property type="entry name" value="Putative lysine-specific demethylase 3B"/>
    <property type="match status" value="1"/>
</dbReference>
<evidence type="ECO:0000256" key="9">
    <source>
        <dbReference type="SAM" id="MobiDB-lite"/>
    </source>
</evidence>
<evidence type="ECO:0000256" key="3">
    <source>
        <dbReference type="ARBA" id="ARBA00022723"/>
    </source>
</evidence>
<organism evidence="11 12">
    <name type="scientific">Lottia gigantea</name>
    <name type="common">Giant owl limpet</name>
    <dbReference type="NCBI Taxonomy" id="225164"/>
    <lineage>
        <taxon>Eukaryota</taxon>
        <taxon>Metazoa</taxon>
        <taxon>Spiralia</taxon>
        <taxon>Lophotrochozoa</taxon>
        <taxon>Mollusca</taxon>
        <taxon>Gastropoda</taxon>
        <taxon>Patellogastropoda</taxon>
        <taxon>Lottioidea</taxon>
        <taxon>Lottiidae</taxon>
        <taxon>Lottia</taxon>
    </lineage>
</organism>
<evidence type="ECO:0000256" key="2">
    <source>
        <dbReference type="ARBA" id="ARBA00004123"/>
    </source>
</evidence>
<dbReference type="InterPro" id="IPR003347">
    <property type="entry name" value="JmjC_dom"/>
</dbReference>
<dbReference type="GO" id="GO:0000785">
    <property type="term" value="C:chromatin"/>
    <property type="evidence" value="ECO:0007669"/>
    <property type="project" value="TreeGrafter"/>
</dbReference>
<feature type="region of interest" description="Disordered" evidence="9">
    <location>
        <begin position="274"/>
        <end position="293"/>
    </location>
</feature>
<evidence type="ECO:0000256" key="4">
    <source>
        <dbReference type="ARBA" id="ARBA00023002"/>
    </source>
</evidence>
<dbReference type="InterPro" id="IPR045109">
    <property type="entry name" value="LSDs-like"/>
</dbReference>
<feature type="compositionally biased region" description="Basic and acidic residues" evidence="9">
    <location>
        <begin position="231"/>
        <end position="243"/>
    </location>
</feature>